<feature type="transmembrane region" description="Helical" evidence="6">
    <location>
        <begin position="12"/>
        <end position="32"/>
    </location>
</feature>
<dbReference type="Pfam" id="PF05425">
    <property type="entry name" value="CopD"/>
    <property type="match status" value="1"/>
</dbReference>
<dbReference type="PANTHER" id="PTHR34820:SF4">
    <property type="entry name" value="INNER MEMBRANE PROTEIN YEBZ"/>
    <property type="match status" value="1"/>
</dbReference>
<evidence type="ECO:0000256" key="2">
    <source>
        <dbReference type="ARBA" id="ARBA00022475"/>
    </source>
</evidence>
<evidence type="ECO:0000256" key="3">
    <source>
        <dbReference type="ARBA" id="ARBA00022692"/>
    </source>
</evidence>
<dbReference type="Proteomes" id="UP000542973">
    <property type="component" value="Unassembled WGS sequence"/>
</dbReference>
<comment type="subcellular location">
    <subcellularLocation>
        <location evidence="1">Cell membrane</location>
        <topology evidence="1">Multi-pass membrane protein</topology>
    </subcellularLocation>
</comment>
<dbReference type="RefSeq" id="WP_053820949.1">
    <property type="nucleotide sequence ID" value="NZ_BAAAEB010000035.1"/>
</dbReference>
<evidence type="ECO:0000256" key="5">
    <source>
        <dbReference type="ARBA" id="ARBA00023136"/>
    </source>
</evidence>
<reference evidence="8 9" key="1">
    <citation type="submission" date="2020-05" db="EMBL/GenBank/DDBJ databases">
        <title>MicrobeNet Type strains.</title>
        <authorList>
            <person name="Nicholson A.C."/>
        </authorList>
    </citation>
    <scope>NUCLEOTIDE SEQUENCE [LARGE SCALE GENOMIC DNA]</scope>
    <source>
        <strain evidence="8 9">ATCC 700815</strain>
    </source>
</reference>
<organism evidence="8 9">
    <name type="scientific">Cupriavidus gilardii</name>
    <dbReference type="NCBI Taxonomy" id="82541"/>
    <lineage>
        <taxon>Bacteria</taxon>
        <taxon>Pseudomonadati</taxon>
        <taxon>Pseudomonadota</taxon>
        <taxon>Betaproteobacteria</taxon>
        <taxon>Burkholderiales</taxon>
        <taxon>Burkholderiaceae</taxon>
        <taxon>Cupriavidus</taxon>
    </lineage>
</organism>
<name>A0A849BGM4_9BURK</name>
<evidence type="ECO:0000256" key="6">
    <source>
        <dbReference type="SAM" id="Phobius"/>
    </source>
</evidence>
<sequence>MPPDWPLVLLRFALYLDLMLVFGLPFFVVHGLRGDERRSRFATAMLYAAAGGAIAGLLLSAGNLLMMAKALSGVAEYAQLDRETVGMVLSATDWGVAWGVRMAALLAALPALCLRGLPYGLRLGLATVAAAVALATLAWSGHGAMGEGARRHVHLGADIAHLLAAGTWVGALLAFVGMAARVRRVTPARIAMLGRTASGFARVGTLVVATLVATGAINYWLIVGPSLAGVASTPYGVLLLAKLTLFGAMLGLAALNRYRLSPRLAAARASGEARSAAAALRRSLWLETGCATAILALVAWLGTLSPEVLQGG</sequence>
<feature type="transmembrane region" description="Helical" evidence="6">
    <location>
        <begin position="284"/>
        <end position="302"/>
    </location>
</feature>
<dbReference type="AlphaFoldDB" id="A0A849BGM4"/>
<protein>
    <submittedName>
        <fullName evidence="8">Copper homeostasis membrane protein CopD</fullName>
    </submittedName>
</protein>
<feature type="transmembrane region" description="Helical" evidence="6">
    <location>
        <begin position="234"/>
        <end position="255"/>
    </location>
</feature>
<dbReference type="GO" id="GO:0005886">
    <property type="term" value="C:plasma membrane"/>
    <property type="evidence" value="ECO:0007669"/>
    <property type="project" value="UniProtKB-SubCell"/>
</dbReference>
<dbReference type="InterPro" id="IPR032694">
    <property type="entry name" value="CopC/D"/>
</dbReference>
<dbReference type="NCBIfam" id="NF033808">
    <property type="entry name" value="copper_CopD"/>
    <property type="match status" value="1"/>
</dbReference>
<dbReference type="GO" id="GO:0006825">
    <property type="term" value="P:copper ion transport"/>
    <property type="evidence" value="ECO:0007669"/>
    <property type="project" value="InterPro"/>
</dbReference>
<evidence type="ECO:0000313" key="8">
    <source>
        <dbReference type="EMBL" id="NNH12775.1"/>
    </source>
</evidence>
<feature type="transmembrane region" description="Helical" evidence="6">
    <location>
        <begin position="200"/>
        <end position="222"/>
    </location>
</feature>
<feature type="transmembrane region" description="Helical" evidence="6">
    <location>
        <begin position="44"/>
        <end position="66"/>
    </location>
</feature>
<dbReference type="InterPro" id="IPR008457">
    <property type="entry name" value="Cu-R_CopD_dom"/>
</dbReference>
<feature type="domain" description="Copper resistance protein D" evidence="7">
    <location>
        <begin position="195"/>
        <end position="301"/>
    </location>
</feature>
<keyword evidence="4 6" id="KW-1133">Transmembrane helix</keyword>
<evidence type="ECO:0000256" key="4">
    <source>
        <dbReference type="ARBA" id="ARBA00022989"/>
    </source>
</evidence>
<keyword evidence="3 6" id="KW-0812">Transmembrane</keyword>
<accession>A0A849BGM4</accession>
<feature type="transmembrane region" description="Helical" evidence="6">
    <location>
        <begin position="121"/>
        <end position="139"/>
    </location>
</feature>
<gene>
    <name evidence="8" type="primary">copD</name>
    <name evidence="8" type="ORF">HLB16_18050</name>
</gene>
<dbReference type="InterPro" id="IPR047689">
    <property type="entry name" value="CopD"/>
</dbReference>
<proteinExistence type="predicted"/>
<evidence type="ECO:0000256" key="1">
    <source>
        <dbReference type="ARBA" id="ARBA00004651"/>
    </source>
</evidence>
<dbReference type="EMBL" id="JABEMD010000033">
    <property type="protein sequence ID" value="NNH12775.1"/>
    <property type="molecule type" value="Genomic_DNA"/>
</dbReference>
<feature type="transmembrane region" description="Helical" evidence="6">
    <location>
        <begin position="95"/>
        <end position="114"/>
    </location>
</feature>
<comment type="caution">
    <text evidence="8">The sequence shown here is derived from an EMBL/GenBank/DDBJ whole genome shotgun (WGS) entry which is preliminary data.</text>
</comment>
<evidence type="ECO:0000259" key="7">
    <source>
        <dbReference type="Pfam" id="PF05425"/>
    </source>
</evidence>
<dbReference type="PANTHER" id="PTHR34820">
    <property type="entry name" value="INNER MEMBRANE PROTEIN YEBZ"/>
    <property type="match status" value="1"/>
</dbReference>
<keyword evidence="5 6" id="KW-0472">Membrane</keyword>
<keyword evidence="2" id="KW-1003">Cell membrane</keyword>
<feature type="transmembrane region" description="Helical" evidence="6">
    <location>
        <begin position="159"/>
        <end position="180"/>
    </location>
</feature>
<evidence type="ECO:0000313" key="9">
    <source>
        <dbReference type="Proteomes" id="UP000542973"/>
    </source>
</evidence>